<protein>
    <submittedName>
        <fullName evidence="1">Uncharacterized protein</fullName>
    </submittedName>
</protein>
<name>A0ABD2CUN9_VESMC</name>
<dbReference type="Proteomes" id="UP001607303">
    <property type="component" value="Unassembled WGS sequence"/>
</dbReference>
<proteinExistence type="predicted"/>
<comment type="caution">
    <text evidence="1">The sequence shown here is derived from an EMBL/GenBank/DDBJ whole genome shotgun (WGS) entry which is preliminary data.</text>
</comment>
<dbReference type="EMBL" id="JAYRBN010000030">
    <property type="protein sequence ID" value="KAL2748830.1"/>
    <property type="molecule type" value="Genomic_DNA"/>
</dbReference>
<reference evidence="1 2" key="1">
    <citation type="journal article" date="2024" name="Ann. Entomol. Soc. Am.">
        <title>Genomic analyses of the southern and eastern yellowjacket wasps (Hymenoptera: Vespidae) reveal evolutionary signatures of social life.</title>
        <authorList>
            <person name="Catto M.A."/>
            <person name="Caine P.B."/>
            <person name="Orr S.E."/>
            <person name="Hunt B.G."/>
            <person name="Goodisman M.A.D."/>
        </authorList>
    </citation>
    <scope>NUCLEOTIDE SEQUENCE [LARGE SCALE GENOMIC DNA]</scope>
    <source>
        <strain evidence="1">232</strain>
        <tissue evidence="1">Head and thorax</tissue>
    </source>
</reference>
<keyword evidence="2" id="KW-1185">Reference proteome</keyword>
<organism evidence="1 2">
    <name type="scientific">Vespula maculifrons</name>
    <name type="common">Eastern yellow jacket</name>
    <name type="synonym">Wasp</name>
    <dbReference type="NCBI Taxonomy" id="7453"/>
    <lineage>
        <taxon>Eukaryota</taxon>
        <taxon>Metazoa</taxon>
        <taxon>Ecdysozoa</taxon>
        <taxon>Arthropoda</taxon>
        <taxon>Hexapoda</taxon>
        <taxon>Insecta</taxon>
        <taxon>Pterygota</taxon>
        <taxon>Neoptera</taxon>
        <taxon>Endopterygota</taxon>
        <taxon>Hymenoptera</taxon>
        <taxon>Apocrita</taxon>
        <taxon>Aculeata</taxon>
        <taxon>Vespoidea</taxon>
        <taxon>Vespidae</taxon>
        <taxon>Vespinae</taxon>
        <taxon>Vespula</taxon>
    </lineage>
</organism>
<dbReference type="AlphaFoldDB" id="A0ABD2CUN9"/>
<evidence type="ECO:0000313" key="1">
    <source>
        <dbReference type="EMBL" id="KAL2748830.1"/>
    </source>
</evidence>
<evidence type="ECO:0000313" key="2">
    <source>
        <dbReference type="Proteomes" id="UP001607303"/>
    </source>
</evidence>
<accession>A0ABD2CUN9</accession>
<sequence>MIISNSDKKQIVDDKWLMSMRSLNMYVRVRLGHETESDGYRKPPEARWNSEMNFQPRNRVSLTTNEVMLSNFDNG</sequence>
<gene>
    <name evidence="1" type="ORF">V1477_002950</name>
</gene>